<dbReference type="Proteomes" id="UP000265300">
    <property type="component" value="Unplaced"/>
</dbReference>
<protein>
    <submittedName>
        <fullName evidence="5">Coiled-coil domain-containing protein 81</fullName>
    </submittedName>
</protein>
<reference evidence="5" key="1">
    <citation type="submission" date="2025-08" db="UniProtKB">
        <authorList>
            <consortium name="RefSeq"/>
        </authorList>
    </citation>
    <scope>IDENTIFICATION</scope>
</reference>
<dbReference type="InterPro" id="IPR026295">
    <property type="entry name" value="CCD81"/>
</dbReference>
<evidence type="ECO:0000259" key="3">
    <source>
        <dbReference type="Pfam" id="PF18289"/>
    </source>
</evidence>
<evidence type="ECO:0000313" key="4">
    <source>
        <dbReference type="Proteomes" id="UP000265300"/>
    </source>
</evidence>
<gene>
    <name evidence="5" type="primary">CCDC81</name>
</gene>
<dbReference type="OrthoDB" id="125906at2759"/>
<dbReference type="InterPro" id="IPR028034">
    <property type="entry name" value="HU-CCDC81"/>
</dbReference>
<sequence length="869" mass="100298">MWFLSCPEYEPLNIVYALGPGRVGKSRLCKLHIKKEEKGHFEDPADWGLEILDTVVPSLQDLGRHVMHTLPSLSKEEVSTIWGNVSEFVERQLSLHKGVQIPGLGTFTFTRQKLEVGNNKFILIQRPIFIMAEKFVQTHGLKQNKVYTPGDIPVVPLNFVMISLEGPFNRDTVERCVKETSLFLSRSISTKQNVEFTFKGIGVLVIKSGNVKMRFYKDFLFTVDGSGSLTKALANRPDTVDSVLSSRESLGKRPNSMLSFPRIELKEMENKLPMETTAEEGGQNGQRKGKLKDQSDKEQGVREILSPKVIQDRQAISPAKATNVSFPHKLEQNGSGGKNMNIERLRSLGGLKNDNEMKPKISPATSCQDHNRAGQEMCYVCLQRAQRNSPLYYSEERKRREMEDERLLQQYQMLKDQEALFKEQMQSLASREQNQKNAAYNLGVAEAIRIHKNEKPEFYKSFLFDKRPLSPEINAFKQEEYSQSLLKQMGHRREKDIKQRQNRELMDRLEQVQLTEELAAQRAKYIKDKMEETQCYKRALDAQIKNKRPQLPMFEPDSSEPIFGKEEGELMVEQRKREQNYMKHQMEAAANRKKTAILHQLVDQKWDLLMLQRTHKEHLADRNAETERVSRIYQNLQDDWERSAVLKKQRDLEEKAFERAASKLFLLDQCEKYRRCKQCQRRPSNVGKSNLWPLNKYMHGSLLLFQALSPTIPILKSVLSLFPPQQVSGRREGSSCSPSPYANKLTPRGGRGFWHAPPRLVKRNARHAGYKRQGLRRKRASARADWVSRGLRWVELGAPPQPQLCDDHYSSLSSRRYRRLYHGTGCMIRPQSLMSKLSPSCGVLGHAFMEFLKGPGEYRQAQHDLYEDK</sequence>
<dbReference type="GeneID" id="103087871"/>
<dbReference type="InterPro" id="IPR040673">
    <property type="entry name" value="CCDC81_HU_dom_2"/>
</dbReference>
<dbReference type="KEGG" id="lve:103087871"/>
<dbReference type="InterPro" id="IPR010992">
    <property type="entry name" value="IHF-like_DNA-bd_dom_sf"/>
</dbReference>
<dbReference type="InParanoid" id="A0A340WMM1"/>
<proteinExistence type="predicted"/>
<dbReference type="FunCoup" id="A0A340WMM1">
    <property type="interactions" value="163"/>
</dbReference>
<dbReference type="AlphaFoldDB" id="A0A340WMM1"/>
<accession>A0A340WMM1</accession>
<dbReference type="Pfam" id="PF14908">
    <property type="entry name" value="HU-CCDC81_euk_1"/>
    <property type="match status" value="1"/>
</dbReference>
<dbReference type="RefSeq" id="XP_007448907.1">
    <property type="nucleotide sequence ID" value="XM_007448845.1"/>
</dbReference>
<dbReference type="GO" id="GO:0003677">
    <property type="term" value="F:DNA binding"/>
    <property type="evidence" value="ECO:0007669"/>
    <property type="project" value="InterPro"/>
</dbReference>
<dbReference type="GO" id="GO:0005815">
    <property type="term" value="C:microtubule organizing center"/>
    <property type="evidence" value="ECO:0007669"/>
    <property type="project" value="TreeGrafter"/>
</dbReference>
<dbReference type="SUPFAM" id="SSF47729">
    <property type="entry name" value="IHF-like DNA-binding proteins"/>
    <property type="match status" value="1"/>
</dbReference>
<dbReference type="PANTHER" id="PTHR14362">
    <property type="entry name" value="COILED-COIL DOMAIN-CONTAINING PROTEIN 81"/>
    <property type="match status" value="1"/>
</dbReference>
<evidence type="ECO:0000259" key="2">
    <source>
        <dbReference type="Pfam" id="PF14908"/>
    </source>
</evidence>
<organism evidence="4 5">
    <name type="scientific">Lipotes vexillifer</name>
    <name type="common">Yangtze river dolphin</name>
    <dbReference type="NCBI Taxonomy" id="118797"/>
    <lineage>
        <taxon>Eukaryota</taxon>
        <taxon>Metazoa</taxon>
        <taxon>Chordata</taxon>
        <taxon>Craniata</taxon>
        <taxon>Vertebrata</taxon>
        <taxon>Euteleostomi</taxon>
        <taxon>Mammalia</taxon>
        <taxon>Eutheria</taxon>
        <taxon>Laurasiatheria</taxon>
        <taxon>Artiodactyla</taxon>
        <taxon>Whippomorpha</taxon>
        <taxon>Cetacea</taxon>
        <taxon>Odontoceti</taxon>
        <taxon>Lipotidae</taxon>
        <taxon>Lipotes</taxon>
    </lineage>
</organism>
<dbReference type="Pfam" id="PF18289">
    <property type="entry name" value="HU-CCDC81_euk_2"/>
    <property type="match status" value="1"/>
</dbReference>
<feature type="compositionally biased region" description="Basic and acidic residues" evidence="1">
    <location>
        <begin position="291"/>
        <end position="301"/>
    </location>
</feature>
<keyword evidence="4" id="KW-1185">Reference proteome</keyword>
<evidence type="ECO:0000313" key="5">
    <source>
        <dbReference type="RefSeq" id="XP_007448907.1"/>
    </source>
</evidence>
<feature type="domain" description="CCDC81 HU" evidence="2">
    <location>
        <begin position="59"/>
        <end position="143"/>
    </location>
</feature>
<feature type="region of interest" description="Disordered" evidence="1">
    <location>
        <begin position="275"/>
        <end position="307"/>
    </location>
</feature>
<feature type="domain" description="CCDC81 HU" evidence="3">
    <location>
        <begin position="153"/>
        <end position="227"/>
    </location>
</feature>
<dbReference type="CTD" id="60494"/>
<name>A0A340WMM1_LIPVE</name>
<dbReference type="PANTHER" id="PTHR14362:SF2">
    <property type="entry name" value="COILED-COIL DOMAIN-CONTAINING PROTEIN 81"/>
    <property type="match status" value="1"/>
</dbReference>
<evidence type="ECO:0000256" key="1">
    <source>
        <dbReference type="SAM" id="MobiDB-lite"/>
    </source>
</evidence>